<evidence type="ECO:0000313" key="2">
    <source>
        <dbReference type="EMBL" id="KMO31644.1"/>
    </source>
</evidence>
<dbReference type="OrthoDB" id="9777830at2"/>
<keyword evidence="2" id="KW-0489">Methyltransferase</keyword>
<dbReference type="PANTHER" id="PTHR42912">
    <property type="entry name" value="METHYLTRANSFERASE"/>
    <property type="match status" value="1"/>
</dbReference>
<gene>
    <name evidence="2" type="ORF">VP06_19210</name>
</gene>
<dbReference type="PATRIC" id="fig|270351.6.peg.1526"/>
<accession>A0A0J6SDC1</accession>
<sequence length="274" mass="29161">MRHEQNPGYVHGYDAAEQARLHDQATTLEALLHHDSHFPDGGTVLEAGSGVGAQTIPLLRRNPGVALTCLDIAPSSLAAAQERIRAAGLPLPVFRQGDLRALPFGDAAFDHAFVCFVLEHLPDPGAALAEMRRVVRPGGSLTVIEGDHGSVLFHPEDPRARAAIACQVALQRAAGGDPEIGRRLVPLLRRADFSDIRVSPRLVHADGSRPALAEGFVRRTFAAMVAGIRDEALRAGLAEPAAFDAGIAALHRTAEPDGCFCYTFFKATARVPVG</sequence>
<evidence type="ECO:0000259" key="1">
    <source>
        <dbReference type="Pfam" id="PF08241"/>
    </source>
</evidence>
<dbReference type="AlphaFoldDB" id="A0A0J6SDC1"/>
<dbReference type="Pfam" id="PF08241">
    <property type="entry name" value="Methyltransf_11"/>
    <property type="match status" value="1"/>
</dbReference>
<dbReference type="PANTHER" id="PTHR42912:SF93">
    <property type="entry name" value="N6-ADENOSINE-METHYLTRANSFERASE TMT1A"/>
    <property type="match status" value="1"/>
</dbReference>
<evidence type="ECO:0000313" key="3">
    <source>
        <dbReference type="Proteomes" id="UP000035929"/>
    </source>
</evidence>
<keyword evidence="2" id="KW-0808">Transferase</keyword>
<dbReference type="Gene3D" id="6.10.140.1580">
    <property type="match status" value="2"/>
</dbReference>
<dbReference type="InterPro" id="IPR013216">
    <property type="entry name" value="Methyltransf_11"/>
</dbReference>
<dbReference type="RefSeq" id="WP_048465376.1">
    <property type="nucleotide sequence ID" value="NZ_LABX01000151.1"/>
</dbReference>
<dbReference type="SUPFAM" id="SSF53335">
    <property type="entry name" value="S-adenosyl-L-methionine-dependent methyltransferases"/>
    <property type="match status" value="1"/>
</dbReference>
<organism evidence="2 3">
    <name type="scientific">Methylobacterium aquaticum</name>
    <dbReference type="NCBI Taxonomy" id="270351"/>
    <lineage>
        <taxon>Bacteria</taxon>
        <taxon>Pseudomonadati</taxon>
        <taxon>Pseudomonadota</taxon>
        <taxon>Alphaproteobacteria</taxon>
        <taxon>Hyphomicrobiales</taxon>
        <taxon>Methylobacteriaceae</taxon>
        <taxon>Methylobacterium</taxon>
    </lineage>
</organism>
<dbReference type="CDD" id="cd02440">
    <property type="entry name" value="AdoMet_MTases"/>
    <property type="match status" value="1"/>
</dbReference>
<comment type="caution">
    <text evidence="2">The sequence shown here is derived from an EMBL/GenBank/DDBJ whole genome shotgun (WGS) entry which is preliminary data.</text>
</comment>
<dbReference type="Gene3D" id="3.40.50.150">
    <property type="entry name" value="Vaccinia Virus protein VP39"/>
    <property type="match status" value="1"/>
</dbReference>
<feature type="domain" description="Methyltransferase type 11" evidence="1">
    <location>
        <begin position="45"/>
        <end position="141"/>
    </location>
</feature>
<proteinExistence type="predicted"/>
<dbReference type="InterPro" id="IPR050508">
    <property type="entry name" value="Methyltransf_Superfamily"/>
</dbReference>
<dbReference type="GO" id="GO:0008757">
    <property type="term" value="F:S-adenosylmethionine-dependent methyltransferase activity"/>
    <property type="evidence" value="ECO:0007669"/>
    <property type="project" value="InterPro"/>
</dbReference>
<dbReference type="EMBL" id="LABX01000151">
    <property type="protein sequence ID" value="KMO31644.1"/>
    <property type="molecule type" value="Genomic_DNA"/>
</dbReference>
<dbReference type="Proteomes" id="UP000035929">
    <property type="component" value="Unassembled WGS sequence"/>
</dbReference>
<name>A0A0J6SDC1_9HYPH</name>
<protein>
    <submittedName>
        <fullName evidence="2">Methyltransferase type 11</fullName>
    </submittedName>
</protein>
<dbReference type="InterPro" id="IPR029063">
    <property type="entry name" value="SAM-dependent_MTases_sf"/>
</dbReference>
<reference evidence="2 3" key="1">
    <citation type="submission" date="2015-03" db="EMBL/GenBank/DDBJ databases">
        <title>Genome sequencing of Methylobacterium aquaticum DSM16371 type strain.</title>
        <authorList>
            <person name="Chaudhry V."/>
            <person name="Patil P.B."/>
        </authorList>
    </citation>
    <scope>NUCLEOTIDE SEQUENCE [LARGE SCALE GENOMIC DNA]</scope>
    <source>
        <strain evidence="2 3">DSM 16371</strain>
    </source>
</reference>
<dbReference type="GO" id="GO:0032259">
    <property type="term" value="P:methylation"/>
    <property type="evidence" value="ECO:0007669"/>
    <property type="project" value="UniProtKB-KW"/>
</dbReference>